<accession>A0A4Y2CMJ5</accession>
<dbReference type="Pfam" id="PF22486">
    <property type="entry name" value="MATH_2"/>
    <property type="match status" value="1"/>
</dbReference>
<evidence type="ECO:0000259" key="2">
    <source>
        <dbReference type="PROSITE" id="PS50144"/>
    </source>
</evidence>
<gene>
    <name evidence="3" type="primary">spop_80</name>
    <name evidence="3" type="ORF">AVEN_197924_1</name>
</gene>
<comment type="caution">
    <text evidence="3">The sequence shown here is derived from an EMBL/GenBank/DDBJ whole genome shotgun (WGS) entry which is preliminary data.</text>
</comment>
<dbReference type="CDD" id="cd18186">
    <property type="entry name" value="BTB_POZ_ZBTB_KLHL-like"/>
    <property type="match status" value="1"/>
</dbReference>
<organism evidence="3 4">
    <name type="scientific">Araneus ventricosus</name>
    <name type="common">Orbweaver spider</name>
    <name type="synonym">Epeira ventricosa</name>
    <dbReference type="NCBI Taxonomy" id="182803"/>
    <lineage>
        <taxon>Eukaryota</taxon>
        <taxon>Metazoa</taxon>
        <taxon>Ecdysozoa</taxon>
        <taxon>Arthropoda</taxon>
        <taxon>Chelicerata</taxon>
        <taxon>Arachnida</taxon>
        <taxon>Araneae</taxon>
        <taxon>Araneomorphae</taxon>
        <taxon>Entelegynae</taxon>
        <taxon>Araneoidea</taxon>
        <taxon>Araneidae</taxon>
        <taxon>Araneus</taxon>
    </lineage>
</organism>
<dbReference type="Gene3D" id="1.25.40.420">
    <property type="match status" value="1"/>
</dbReference>
<dbReference type="GO" id="GO:0030163">
    <property type="term" value="P:protein catabolic process"/>
    <property type="evidence" value="ECO:0007669"/>
    <property type="project" value="UniProtKB-ARBA"/>
</dbReference>
<dbReference type="PROSITE" id="PS50097">
    <property type="entry name" value="BTB"/>
    <property type="match status" value="1"/>
</dbReference>
<evidence type="ECO:0000313" key="4">
    <source>
        <dbReference type="Proteomes" id="UP000499080"/>
    </source>
</evidence>
<dbReference type="SUPFAM" id="SSF49599">
    <property type="entry name" value="TRAF domain-like"/>
    <property type="match status" value="1"/>
</dbReference>
<feature type="domain" description="BTB" evidence="1">
    <location>
        <begin position="339"/>
        <end position="406"/>
    </location>
</feature>
<dbReference type="SUPFAM" id="SSF54695">
    <property type="entry name" value="POZ domain"/>
    <property type="match status" value="1"/>
</dbReference>
<feature type="domain" description="MATH" evidence="2">
    <location>
        <begin position="10"/>
        <end position="140"/>
    </location>
</feature>
<reference evidence="3 4" key="1">
    <citation type="journal article" date="2019" name="Sci. Rep.">
        <title>Orb-weaving spider Araneus ventricosus genome elucidates the spidroin gene catalogue.</title>
        <authorList>
            <person name="Kono N."/>
            <person name="Nakamura H."/>
            <person name="Ohtoshi R."/>
            <person name="Moran D.A.P."/>
            <person name="Shinohara A."/>
            <person name="Yoshida Y."/>
            <person name="Fujiwara M."/>
            <person name="Mori M."/>
            <person name="Tomita M."/>
            <person name="Arakawa K."/>
        </authorList>
    </citation>
    <scope>NUCLEOTIDE SEQUENCE [LARGE SCALE GENOMIC DNA]</scope>
</reference>
<name>A0A4Y2CMJ5_ARAVE</name>
<dbReference type="AlphaFoldDB" id="A0A4Y2CMJ5"/>
<dbReference type="Pfam" id="PF00651">
    <property type="entry name" value="BTB"/>
    <property type="match status" value="1"/>
</dbReference>
<evidence type="ECO:0000313" key="3">
    <source>
        <dbReference type="EMBL" id="GBM04525.1"/>
    </source>
</evidence>
<dbReference type="Proteomes" id="UP000499080">
    <property type="component" value="Unassembled WGS sequence"/>
</dbReference>
<proteinExistence type="predicted"/>
<dbReference type="SMART" id="SM00225">
    <property type="entry name" value="BTB"/>
    <property type="match status" value="1"/>
</dbReference>
<dbReference type="EMBL" id="BGPR01000203">
    <property type="protein sequence ID" value="GBM04525.1"/>
    <property type="molecule type" value="Genomic_DNA"/>
</dbReference>
<dbReference type="CDD" id="cd00121">
    <property type="entry name" value="MATH"/>
    <property type="match status" value="1"/>
</dbReference>
<protein>
    <submittedName>
        <fullName evidence="3">Speckle-type POZ protein</fullName>
    </submittedName>
</protein>
<evidence type="ECO:0000259" key="1">
    <source>
        <dbReference type="PROSITE" id="PS50097"/>
    </source>
</evidence>
<dbReference type="OrthoDB" id="6359816at2759"/>
<dbReference type="Gene3D" id="3.30.710.10">
    <property type="entry name" value="Potassium Channel Kv1.1, Chain A"/>
    <property type="match status" value="1"/>
</dbReference>
<dbReference type="Gene3D" id="2.60.210.10">
    <property type="entry name" value="Apoptosis, Tumor Necrosis Factor Receptor Associated Protein 2, Chain A"/>
    <property type="match status" value="1"/>
</dbReference>
<sequence length="499" mass="57781">MAKEENEEKCFTITWKIENISYCLEKYNERIRSPSFVVDEMEGIEWKLRFYPRGEKDRSNFIGIYLHREEDKSPVATITVKFDIALMSEDGCELRLKTAESDFVRSFGFGFSSFAKRKDVYDTSRDLFLPQDTLTVRCRIWKKGESMTQDVRCFARTRIGVEKRSFLWNLEKFNTLEPEKKCTYLIKSPKNDEPMMSVDLFVTAGTICDEIIRFELSLEDKTIKYSTFRLSLVDASGNKVECNQEEFWFDEKRECERFTFIFSRKKLLANREVFLPSDVLSLHWEWAFSKGIVLEEMEEAQYGCTTAEIKISDTREVKELPPNPLLDNVKCLHDEKVLCDVKLKTSTRSFPAHKIILSASSPVFKTMFSSDTKENDSDCVDIEGQSDDIVRRMLHYIYTSRAEELTWESAAGLYDAANKYAILGLKNICSSYLKDNLSISNACEALLLSNKQDDDGLEAAVLDYIEEHAKEMEKSGWRHLMNSNGKLAAEALCNLFYKN</sequence>
<dbReference type="InterPro" id="IPR002083">
    <property type="entry name" value="MATH/TRAF_dom"/>
</dbReference>
<dbReference type="SMART" id="SM00061">
    <property type="entry name" value="MATH"/>
    <property type="match status" value="1"/>
</dbReference>
<dbReference type="PANTHER" id="PTHR24413">
    <property type="entry name" value="SPECKLE-TYPE POZ PROTEIN"/>
    <property type="match status" value="1"/>
</dbReference>
<dbReference type="PROSITE" id="PS50144">
    <property type="entry name" value="MATH"/>
    <property type="match status" value="1"/>
</dbReference>
<dbReference type="InterPro" id="IPR000210">
    <property type="entry name" value="BTB/POZ_dom"/>
</dbReference>
<dbReference type="InterPro" id="IPR011333">
    <property type="entry name" value="SKP1/BTB/POZ_sf"/>
</dbReference>
<dbReference type="InterPro" id="IPR008974">
    <property type="entry name" value="TRAF-like"/>
</dbReference>
<keyword evidence="4" id="KW-1185">Reference proteome</keyword>